<accession>A0A1Q2YKK8</accession>
<organism evidence="2 3">
    <name type="scientific">Pichia membranifaciens</name>
    <dbReference type="NCBI Taxonomy" id="4926"/>
    <lineage>
        <taxon>Eukaryota</taxon>
        <taxon>Fungi</taxon>
        <taxon>Dikarya</taxon>
        <taxon>Ascomycota</taxon>
        <taxon>Saccharomycotina</taxon>
        <taxon>Pichiomycetes</taxon>
        <taxon>Pichiales</taxon>
        <taxon>Pichiaceae</taxon>
        <taxon>Pichia</taxon>
    </lineage>
</organism>
<dbReference type="GO" id="GO:0006891">
    <property type="term" value="P:intra-Golgi vesicle-mediated transport"/>
    <property type="evidence" value="ECO:0007669"/>
    <property type="project" value="InterPro"/>
</dbReference>
<evidence type="ECO:0000313" key="3">
    <source>
        <dbReference type="Proteomes" id="UP000186136"/>
    </source>
</evidence>
<dbReference type="Pfam" id="PF10392">
    <property type="entry name" value="COG5_N"/>
    <property type="match status" value="1"/>
</dbReference>
<feature type="domain" description="Conserved oligomeric Golgi complex subunit 5 N-terminal" evidence="1">
    <location>
        <begin position="11"/>
        <end position="141"/>
    </location>
</feature>
<name>A0A1Q2YKK8_9ASCO</name>
<dbReference type="PANTHER" id="PTHR13228:SF3">
    <property type="entry name" value="CONSERVED OLIGOMERIC GOLGI COMPLEX SUBUNIT 5"/>
    <property type="match status" value="1"/>
</dbReference>
<dbReference type="GO" id="GO:0017119">
    <property type="term" value="C:Golgi transport complex"/>
    <property type="evidence" value="ECO:0007669"/>
    <property type="project" value="InterPro"/>
</dbReference>
<dbReference type="InterPro" id="IPR019465">
    <property type="entry name" value="Cog5"/>
</dbReference>
<dbReference type="InterPro" id="IPR049176">
    <property type="entry name" value="COG5_N"/>
</dbReference>
<protein>
    <recommendedName>
        <fullName evidence="1">Conserved oligomeric Golgi complex subunit 5 N-terminal domain-containing protein</fullName>
    </recommendedName>
</protein>
<dbReference type="EMBL" id="BDGI01000158">
    <property type="protein sequence ID" value="GAV30077.1"/>
    <property type="molecule type" value="Genomic_DNA"/>
</dbReference>
<proteinExistence type="predicted"/>
<evidence type="ECO:0000259" key="1">
    <source>
        <dbReference type="Pfam" id="PF10392"/>
    </source>
</evidence>
<dbReference type="PANTHER" id="PTHR13228">
    <property type="entry name" value="CONSERVED OLIGOMERIC GOLGI COMPLEX COMPONENT 5"/>
    <property type="match status" value="1"/>
</dbReference>
<reference evidence="2 3" key="1">
    <citation type="submission" date="2016-08" db="EMBL/GenBank/DDBJ databases">
        <title>Whole genome shotgun sequence of Pichia membranifaciens KS47-1.</title>
        <authorList>
            <person name="Konishi M."/>
            <person name="Ishida M."/>
            <person name="Arakawa T."/>
            <person name="Kato Y."/>
            <person name="Horiuchi J."/>
        </authorList>
    </citation>
    <scope>NUCLEOTIDE SEQUENCE [LARGE SCALE GENOMIC DNA]</scope>
    <source>
        <strain evidence="2 3">KS47-1</strain>
    </source>
</reference>
<comment type="caution">
    <text evidence="2">The sequence shown here is derived from an EMBL/GenBank/DDBJ whole genome shotgun (WGS) entry which is preliminary data.</text>
</comment>
<evidence type="ECO:0000313" key="2">
    <source>
        <dbReference type="EMBL" id="GAV30077.1"/>
    </source>
</evidence>
<gene>
    <name evidence="2" type="ORF">PMKS-003583</name>
</gene>
<dbReference type="AlphaFoldDB" id="A0A1Q2YKK8"/>
<sequence length="242" mass="28014">MENSNLSEYGDYLSKSFNAGELANRLLLETNNTQDSEIELETSIKKLDFDISDLNSKIDDSVRENSGLLIEEFAQVEEFKDEIKKIQPSVNQLNNSFQRLEDEIIKPYNECVNLQMALKKVHQTNKLLRSLTFAIYLINKIEEIDKSENNLSVKPFKQLYNLSTLLRELTSYINNPSLKLIKLIRDYVQFSEILIKRCQNVIQVQIRNLLKFPIQEYVTNTAGAGSDQDAEKKVHEVYQVGR</sequence>
<dbReference type="OrthoDB" id="18786at2759"/>
<dbReference type="Proteomes" id="UP000186136">
    <property type="component" value="Unassembled WGS sequence"/>
</dbReference>
<keyword evidence="3" id="KW-1185">Reference proteome</keyword>